<comment type="caution">
    <text evidence="1">The sequence shown here is derived from an EMBL/GenBank/DDBJ whole genome shotgun (WGS) entry which is preliminary data.</text>
</comment>
<dbReference type="EMBL" id="BJUW01000019">
    <property type="protein sequence ID" value="GEK87774.1"/>
    <property type="molecule type" value="Genomic_DNA"/>
</dbReference>
<sequence>MAAKWFEALTGSLEQKKQYKQSMARIDALPAPYRSTAMALHRYLMVSGGIVDGDTMITMFDDFADLWEQAAADRTPVRDIVGENPSEFADTFAQAYAGRHWVDKERKRLADAIDAAVEQEPEAER</sequence>
<evidence type="ECO:0008006" key="3">
    <source>
        <dbReference type="Google" id="ProtNLM"/>
    </source>
</evidence>
<organism evidence="1 2">
    <name type="scientific">Microbacterium aerolatum</name>
    <dbReference type="NCBI Taxonomy" id="153731"/>
    <lineage>
        <taxon>Bacteria</taxon>
        <taxon>Bacillati</taxon>
        <taxon>Actinomycetota</taxon>
        <taxon>Actinomycetes</taxon>
        <taxon>Micrococcales</taxon>
        <taxon>Microbacteriaceae</taxon>
        <taxon>Microbacterium</taxon>
    </lineage>
</organism>
<dbReference type="OrthoDB" id="8083683at2"/>
<evidence type="ECO:0000313" key="2">
    <source>
        <dbReference type="Proteomes" id="UP000321225"/>
    </source>
</evidence>
<keyword evidence="2" id="KW-1185">Reference proteome</keyword>
<reference evidence="1 2" key="1">
    <citation type="submission" date="2019-07" db="EMBL/GenBank/DDBJ databases">
        <title>Whole genome shotgun sequence of Microbacterium aerolatum NBRC 103071.</title>
        <authorList>
            <person name="Hosoyama A."/>
            <person name="Uohara A."/>
            <person name="Ohji S."/>
            <person name="Ichikawa N."/>
        </authorList>
    </citation>
    <scope>NUCLEOTIDE SEQUENCE [LARGE SCALE GENOMIC DNA]</scope>
    <source>
        <strain evidence="1 2">NBRC 103071</strain>
    </source>
</reference>
<dbReference type="AlphaFoldDB" id="A0A511AHV8"/>
<dbReference type="Proteomes" id="UP000321225">
    <property type="component" value="Unassembled WGS sequence"/>
</dbReference>
<dbReference type="SUPFAM" id="SSF158560">
    <property type="entry name" value="BH3980-like"/>
    <property type="match status" value="1"/>
</dbReference>
<dbReference type="Gene3D" id="1.10.1900.10">
    <property type="entry name" value="c-terminal domain of poly(a) binding protein"/>
    <property type="match status" value="1"/>
</dbReference>
<dbReference type="InterPro" id="IPR008316">
    <property type="entry name" value="UCP029876"/>
</dbReference>
<protein>
    <recommendedName>
        <fullName evidence="3">DUF1048 domain-containing protein</fullName>
    </recommendedName>
</protein>
<evidence type="ECO:0000313" key="1">
    <source>
        <dbReference type="EMBL" id="GEK87774.1"/>
    </source>
</evidence>
<dbReference type="Pfam" id="PF06304">
    <property type="entry name" value="DUF1048"/>
    <property type="match status" value="1"/>
</dbReference>
<proteinExistence type="predicted"/>
<accession>A0A511AHV8</accession>
<dbReference type="RefSeq" id="WP_147040708.1">
    <property type="nucleotide sequence ID" value="NZ_BJUW01000019.1"/>
</dbReference>
<name>A0A511AHV8_9MICO</name>
<gene>
    <name evidence="1" type="ORF">MAE01_29500</name>
</gene>